<protein>
    <submittedName>
        <fullName evidence="6">CCHC-type domain-containing protein</fullName>
    </submittedName>
</protein>
<evidence type="ECO:0000256" key="1">
    <source>
        <dbReference type="PROSITE-ProRule" id="PRU00047"/>
    </source>
</evidence>
<dbReference type="AlphaFoldDB" id="A0A9P1CD99"/>
<organism evidence="4">
    <name type="scientific">Cladocopium goreaui</name>
    <dbReference type="NCBI Taxonomy" id="2562237"/>
    <lineage>
        <taxon>Eukaryota</taxon>
        <taxon>Sar</taxon>
        <taxon>Alveolata</taxon>
        <taxon>Dinophyceae</taxon>
        <taxon>Suessiales</taxon>
        <taxon>Symbiodiniaceae</taxon>
        <taxon>Cladocopium</taxon>
    </lineage>
</organism>
<proteinExistence type="predicted"/>
<evidence type="ECO:0000256" key="2">
    <source>
        <dbReference type="SAM" id="MobiDB-lite"/>
    </source>
</evidence>
<keyword evidence="1" id="KW-0862">Zinc</keyword>
<dbReference type="Gene3D" id="4.10.60.10">
    <property type="entry name" value="Zinc finger, CCHC-type"/>
    <property type="match status" value="1"/>
</dbReference>
<feature type="compositionally biased region" description="Low complexity" evidence="2">
    <location>
        <begin position="668"/>
        <end position="683"/>
    </location>
</feature>
<dbReference type="SMART" id="SM00343">
    <property type="entry name" value="ZnF_C2HC"/>
    <property type="match status" value="1"/>
</dbReference>
<feature type="domain" description="CCHC-type" evidence="3">
    <location>
        <begin position="337"/>
        <end position="353"/>
    </location>
</feature>
<keyword evidence="1" id="KW-0479">Metal-binding</keyword>
<evidence type="ECO:0000313" key="6">
    <source>
        <dbReference type="EMBL" id="CAL4776921.1"/>
    </source>
</evidence>
<reference evidence="4" key="1">
    <citation type="submission" date="2022-10" db="EMBL/GenBank/DDBJ databases">
        <authorList>
            <person name="Chen Y."/>
            <person name="Dougan E. K."/>
            <person name="Chan C."/>
            <person name="Rhodes N."/>
            <person name="Thang M."/>
        </authorList>
    </citation>
    <scope>NUCLEOTIDE SEQUENCE</scope>
</reference>
<gene>
    <name evidence="4" type="ORF">C1SCF055_LOCUS16672</name>
</gene>
<evidence type="ECO:0000313" key="5">
    <source>
        <dbReference type="EMBL" id="CAL1142984.1"/>
    </source>
</evidence>
<dbReference type="InterPro" id="IPR021109">
    <property type="entry name" value="Peptidase_aspartic_dom_sf"/>
</dbReference>
<dbReference type="PROSITE" id="PS50158">
    <property type="entry name" value="ZF_CCHC"/>
    <property type="match status" value="1"/>
</dbReference>
<keyword evidence="1" id="KW-0863">Zinc-finger</keyword>
<sequence length="766" mass="85932">MRGGTLQESVGDSAAPALANDPWQGYSPWNRWDNQEGVDWWKGRHSKPDYSDPPAWPGWTHYRLWKKSVHRWNSGTDVPMWKRHEKLLRSLDWDLQARFEHVGEAEFQGEAYLDIFFGILDVLAGEKESSEKRRIIRRALYEGARKPEESLAQYSLRRESEFTQADRFVQLPNDMKGFMLEEQSGLSKQGLQNLRALTGGSSGFDVVKKALRAIDTEEESLCRPKGSNYFLEHQEVPAETFDAQPYEAPVEEDILDSEAVDEVFYVISHMDLEEEDALSFLADWQKKKKTWGENKELKNALRKDRRHFEDVGSRAQRDPAAPNRRKKNIAELKRITRCANCGEKGHWRAECQQPYKPKSDKSKNFTAFAYLGSGALGPSHLAMNFFNGAGASEMSYMTIPAGHAIIDPGAAQDLIGETAFLALKKRLAEVHLRPVILKEPPPQAAGIGGNAKALYCALTPVFLGQVPGVVKLTILEDDVPHLLSIGLLEHTGAIIDTGANEIQFKNINASAKMERLESGHRILDVVKGATAFQPPKEVLEKFGLEPEDFQLSESSCDAAYMSSQSAGGRPIRSEQHRERYQSLWYCMVRKLLLLTKGTLGSLLPPLQTTGSTCQHPEQHHARGANQYGTWVKCLQCGLQLNFTRYGPTNPKPTSKKGRPSAASTPTDASMMRARASQAASASSETPLSRAELQETLSIHAQEITQNLAQTLGPMILAQQQLQNQMGYMQHQVLYQDQMPMDPNQQAMQQEDDTNMENPNMGEWQLP</sequence>
<evidence type="ECO:0000313" key="4">
    <source>
        <dbReference type="EMBL" id="CAI3989609.1"/>
    </source>
</evidence>
<name>A0A9P1CD99_9DINO</name>
<evidence type="ECO:0000313" key="7">
    <source>
        <dbReference type="Proteomes" id="UP001152797"/>
    </source>
</evidence>
<evidence type="ECO:0000259" key="3">
    <source>
        <dbReference type="PROSITE" id="PS50158"/>
    </source>
</evidence>
<dbReference type="GO" id="GO:0003676">
    <property type="term" value="F:nucleic acid binding"/>
    <property type="evidence" value="ECO:0007669"/>
    <property type="project" value="InterPro"/>
</dbReference>
<dbReference type="GO" id="GO:0008270">
    <property type="term" value="F:zinc ion binding"/>
    <property type="evidence" value="ECO:0007669"/>
    <property type="project" value="UniProtKB-KW"/>
</dbReference>
<dbReference type="EMBL" id="CAMXCT010001388">
    <property type="protein sequence ID" value="CAI3989609.1"/>
    <property type="molecule type" value="Genomic_DNA"/>
</dbReference>
<reference evidence="5" key="2">
    <citation type="submission" date="2024-04" db="EMBL/GenBank/DDBJ databases">
        <authorList>
            <person name="Chen Y."/>
            <person name="Shah S."/>
            <person name="Dougan E. K."/>
            <person name="Thang M."/>
            <person name="Chan C."/>
        </authorList>
    </citation>
    <scope>NUCLEOTIDE SEQUENCE [LARGE SCALE GENOMIC DNA]</scope>
</reference>
<dbReference type="EMBL" id="CAMXCT020001388">
    <property type="protein sequence ID" value="CAL1142984.1"/>
    <property type="molecule type" value="Genomic_DNA"/>
</dbReference>
<dbReference type="EMBL" id="CAMXCT030001388">
    <property type="protein sequence ID" value="CAL4776921.1"/>
    <property type="molecule type" value="Genomic_DNA"/>
</dbReference>
<feature type="region of interest" description="Disordered" evidence="2">
    <location>
        <begin position="647"/>
        <end position="688"/>
    </location>
</feature>
<dbReference type="SUPFAM" id="SSF57756">
    <property type="entry name" value="Retrovirus zinc finger-like domains"/>
    <property type="match status" value="1"/>
</dbReference>
<comment type="caution">
    <text evidence="4">The sequence shown here is derived from an EMBL/GenBank/DDBJ whole genome shotgun (WGS) entry which is preliminary data.</text>
</comment>
<keyword evidence="7" id="KW-1185">Reference proteome</keyword>
<dbReference type="Pfam" id="PF00098">
    <property type="entry name" value="zf-CCHC"/>
    <property type="match status" value="1"/>
</dbReference>
<dbReference type="InterPro" id="IPR001878">
    <property type="entry name" value="Znf_CCHC"/>
</dbReference>
<accession>A0A9P1CD99</accession>
<dbReference type="OrthoDB" id="448806at2759"/>
<dbReference type="InterPro" id="IPR036875">
    <property type="entry name" value="Znf_CCHC_sf"/>
</dbReference>
<dbReference type="Proteomes" id="UP001152797">
    <property type="component" value="Unassembled WGS sequence"/>
</dbReference>
<dbReference type="Gene3D" id="2.40.70.10">
    <property type="entry name" value="Acid Proteases"/>
    <property type="match status" value="1"/>
</dbReference>
<feature type="region of interest" description="Disordered" evidence="2">
    <location>
        <begin position="744"/>
        <end position="766"/>
    </location>
</feature>